<keyword evidence="2" id="KW-0418">Kinase</keyword>
<dbReference type="InterPro" id="IPR029016">
    <property type="entry name" value="GAF-like_dom_sf"/>
</dbReference>
<dbReference type="InterPro" id="IPR003018">
    <property type="entry name" value="GAF"/>
</dbReference>
<dbReference type="Gene3D" id="3.30.565.10">
    <property type="entry name" value="Histidine kinase-like ATPase, C-terminal domain"/>
    <property type="match status" value="1"/>
</dbReference>
<dbReference type="SMART" id="SM00065">
    <property type="entry name" value="GAF"/>
    <property type="match status" value="2"/>
</dbReference>
<reference evidence="5 6" key="1">
    <citation type="submission" date="2024-01" db="EMBL/GenBank/DDBJ databases">
        <title>the genome sequence of strain Microbacterium schleiferi NBRC 15075.</title>
        <authorList>
            <person name="Ding Y."/>
            <person name="Zhang G."/>
        </authorList>
    </citation>
    <scope>NUCLEOTIDE SEQUENCE [LARGE SCALE GENOMIC DNA]</scope>
    <source>
        <strain evidence="5 6">NBRC 15075</strain>
    </source>
</reference>
<protein>
    <submittedName>
        <fullName evidence="5">GAF domain-containing protein</fullName>
    </submittedName>
</protein>
<evidence type="ECO:0000313" key="5">
    <source>
        <dbReference type="EMBL" id="MEF2254557.1"/>
    </source>
</evidence>
<comment type="caution">
    <text evidence="5">The sequence shown here is derived from an EMBL/GenBank/DDBJ whole genome shotgun (WGS) entry which is preliminary data.</text>
</comment>
<dbReference type="EMBL" id="JAZHOV010000003">
    <property type="protein sequence ID" value="MEF2254557.1"/>
    <property type="molecule type" value="Genomic_DNA"/>
</dbReference>
<name>A0ABU7V4F5_9MICO</name>
<evidence type="ECO:0000256" key="1">
    <source>
        <dbReference type="ARBA" id="ARBA00022679"/>
    </source>
</evidence>
<dbReference type="SUPFAM" id="SSF55781">
    <property type="entry name" value="GAF domain-like"/>
    <property type="match status" value="2"/>
</dbReference>
<dbReference type="InterPro" id="IPR036890">
    <property type="entry name" value="HATPase_C_sf"/>
</dbReference>
<accession>A0ABU7V4F5</accession>
<feature type="domain" description="GAF" evidence="4">
    <location>
        <begin position="193"/>
        <end position="330"/>
    </location>
</feature>
<dbReference type="Pfam" id="PF13185">
    <property type="entry name" value="GAF_2"/>
    <property type="match status" value="1"/>
</dbReference>
<keyword evidence="1" id="KW-0808">Transferase</keyword>
<dbReference type="Pfam" id="PF07730">
    <property type="entry name" value="HisKA_3"/>
    <property type="match status" value="1"/>
</dbReference>
<dbReference type="InterPro" id="IPR003594">
    <property type="entry name" value="HATPase_dom"/>
</dbReference>
<proteinExistence type="predicted"/>
<gene>
    <name evidence="5" type="ORF">V2V91_05325</name>
</gene>
<keyword evidence="6" id="KW-1185">Reference proteome</keyword>
<organism evidence="5 6">
    <name type="scientific">Microbacterium schleiferi</name>
    <dbReference type="NCBI Taxonomy" id="69362"/>
    <lineage>
        <taxon>Bacteria</taxon>
        <taxon>Bacillati</taxon>
        <taxon>Actinomycetota</taxon>
        <taxon>Actinomycetes</taxon>
        <taxon>Micrococcales</taxon>
        <taxon>Microbacteriaceae</taxon>
        <taxon>Microbacterium</taxon>
    </lineage>
</organism>
<dbReference type="PANTHER" id="PTHR24421:SF56">
    <property type="entry name" value="OXYGEN SENSOR HISTIDINE KINASE RESPONSE REGULATOR DOST"/>
    <property type="match status" value="1"/>
</dbReference>
<keyword evidence="3" id="KW-0902">Two-component regulatory system</keyword>
<dbReference type="Pfam" id="PF02518">
    <property type="entry name" value="HATPase_c"/>
    <property type="match status" value="1"/>
</dbReference>
<evidence type="ECO:0000256" key="3">
    <source>
        <dbReference type="ARBA" id="ARBA00023012"/>
    </source>
</evidence>
<dbReference type="Proteomes" id="UP001351900">
    <property type="component" value="Unassembled WGS sequence"/>
</dbReference>
<dbReference type="InterPro" id="IPR050482">
    <property type="entry name" value="Sensor_HK_TwoCompSys"/>
</dbReference>
<dbReference type="Gene3D" id="1.20.5.1930">
    <property type="match status" value="1"/>
</dbReference>
<feature type="domain" description="GAF" evidence="4">
    <location>
        <begin position="23"/>
        <end position="169"/>
    </location>
</feature>
<sequence length="536" mass="57050">MADIEARLRSLLTANAAVVSQLELSAVLRRIVESAVELVGAKYGALGVIGPDGMLEEFIHVGLSAETAEAIGPPPRGRGVLGALIHDPHPIRLEHIGHDPRSVGFPRNHPRMDSFVGVPIRIRGEVFGNLYLTEHPDGAFTEEDTELLEALAATAGIAIDNARLYEDSVRRERWAAAAAEMSAAMFSDETGRPLQLLADKVLQLTDAATVVVISSISDTMMCVEVARGEHADELTGSVHAQAGTLSGRVFDSWQPLQASGDTVELGDELVAWGPTVVVPMLGADGVPMVLTVGRPVGAPRFTDKDVDLAADLAAQATIALELARGRSDRQALALMDERGRIARDLHDHVIQRLFGAGLSLQAVAGRVGDAAARTELLEQVDALDAAITEIRTVIFALRQPRASSGSVRHRIVDVISEVAPSFSESPRLVFQGPLDLRTPPDVAEDVVAVVREGVSNVARHAQATETSVRVGIADEMLVVEILDDGVGVPESPTRRSGVGNLEDRAARWNGEFALTGRDGGGTRLRWAVPLAQGETT</sequence>
<dbReference type="Gene3D" id="3.30.450.40">
    <property type="match status" value="2"/>
</dbReference>
<dbReference type="CDD" id="cd16917">
    <property type="entry name" value="HATPase_UhpB-NarQ-NarX-like"/>
    <property type="match status" value="1"/>
</dbReference>
<evidence type="ECO:0000259" key="4">
    <source>
        <dbReference type="SMART" id="SM00065"/>
    </source>
</evidence>
<dbReference type="RefSeq" id="WP_331791087.1">
    <property type="nucleotide sequence ID" value="NZ_BAAAUO010000004.1"/>
</dbReference>
<evidence type="ECO:0000256" key="2">
    <source>
        <dbReference type="ARBA" id="ARBA00022777"/>
    </source>
</evidence>
<dbReference type="SUPFAM" id="SSF55874">
    <property type="entry name" value="ATPase domain of HSP90 chaperone/DNA topoisomerase II/histidine kinase"/>
    <property type="match status" value="1"/>
</dbReference>
<evidence type="ECO:0000313" key="6">
    <source>
        <dbReference type="Proteomes" id="UP001351900"/>
    </source>
</evidence>
<dbReference type="InterPro" id="IPR011712">
    <property type="entry name" value="Sig_transdc_His_kin_sub3_dim/P"/>
</dbReference>
<dbReference type="PANTHER" id="PTHR24421">
    <property type="entry name" value="NITRATE/NITRITE SENSOR PROTEIN NARX-RELATED"/>
    <property type="match status" value="1"/>
</dbReference>